<dbReference type="RefSeq" id="WP_107008379.1">
    <property type="nucleotide sequence ID" value="NZ_JBHRSF010000030.1"/>
</dbReference>
<reference evidence="1" key="4">
    <citation type="submission" date="2024-09" db="EMBL/GenBank/DDBJ databases">
        <authorList>
            <person name="Sun Q."/>
            <person name="Mori K."/>
        </authorList>
    </citation>
    <scope>NUCLEOTIDE SEQUENCE</scope>
    <source>
        <strain evidence="1">KCTC 62575</strain>
    </source>
</reference>
<evidence type="ECO:0000313" key="1">
    <source>
        <dbReference type="EMBL" id="MFC2995514.1"/>
    </source>
</evidence>
<dbReference type="EMBL" id="PYIX02000016">
    <property type="protein sequence ID" value="RFC83491.1"/>
    <property type="molecule type" value="Genomic_DNA"/>
</dbReference>
<organism evidence="2 3">
    <name type="scientific">Acinetobacter sichuanensis</name>
    <dbReference type="NCBI Taxonomy" id="2136183"/>
    <lineage>
        <taxon>Bacteria</taxon>
        <taxon>Pseudomonadati</taxon>
        <taxon>Pseudomonadota</taxon>
        <taxon>Gammaproteobacteria</taxon>
        <taxon>Moraxellales</taxon>
        <taxon>Moraxellaceae</taxon>
        <taxon>Acinetobacter</taxon>
    </lineage>
</organism>
<name>A0A371YPT9_9GAMM</name>
<comment type="caution">
    <text evidence="2">The sequence shown here is derived from an EMBL/GenBank/DDBJ whole genome shotgun (WGS) entry which is preliminary data.</text>
</comment>
<evidence type="ECO:0000313" key="4">
    <source>
        <dbReference type="Proteomes" id="UP001595455"/>
    </source>
</evidence>
<evidence type="ECO:0000313" key="2">
    <source>
        <dbReference type="EMBL" id="RFC83491.1"/>
    </source>
</evidence>
<sequence length="326" mass="37446">MFTKKLLLSMVATSFVLTGCGGGGGSDDDYNTESKDSLANGTRYYYIQYSTSKITDRLRASYIEVQNKQFKDSKSNKALGYYLLTENKLYTPKDIAQNTIDLDGLTHWTFNTIGAVKSDWRFEKVNLSGKNMFDTVFPAYRQLGFDSENAYAYARIFLNSYGSERFPNGSSCYRLISQKDQVDSFNFDVNTDNEIKQSFEDFDDENLMYVDQLNQQKNGLNYRYASGIWQSIPWSTVYDLDFGINPKDGTAVEFQNRLYAAEFNPNFERTLQQEAKVLNQLLTTLTDKQQKRNTQLRIAEINTGCYIYNETAAKSLVALRGLNWDR</sequence>
<dbReference type="AlphaFoldDB" id="A0A371YPT9"/>
<evidence type="ECO:0008006" key="5">
    <source>
        <dbReference type="Google" id="ProtNLM"/>
    </source>
</evidence>
<reference evidence="2 3" key="2">
    <citation type="submission" date="2018-08" db="EMBL/GenBank/DDBJ databases">
        <title>The draft genome of Acinetobacter sichuanensis strain WCHAc060041.</title>
        <authorList>
            <person name="Qin J."/>
            <person name="Feng Y."/>
            <person name="Zong Z."/>
        </authorList>
    </citation>
    <scope>NUCLEOTIDE SEQUENCE [LARGE SCALE GENOMIC DNA]</scope>
    <source>
        <strain evidence="2 3">WCHAc060041</strain>
    </source>
</reference>
<reference evidence="4" key="3">
    <citation type="journal article" date="2019" name="Int. J. Syst. Evol. Microbiol.">
        <title>The Global Catalogue of Microorganisms (GCM) 10K type strain sequencing project: providing services to taxonomists for standard genome sequencing and annotation.</title>
        <authorList>
            <consortium name="The Broad Institute Genomics Platform"/>
            <consortium name="The Broad Institute Genome Sequencing Center for Infectious Disease"/>
            <person name="Wu L."/>
            <person name="Ma J."/>
        </authorList>
    </citation>
    <scope>NUCLEOTIDE SEQUENCE [LARGE SCALE GENOMIC DNA]</scope>
    <source>
        <strain evidence="4">KCTC 62575</strain>
    </source>
</reference>
<reference evidence="1" key="1">
    <citation type="journal article" date="2014" name="Int. J. Syst. Evol. Microbiol.">
        <title>Complete genome of a new Firmicutes species belonging to the dominant human colonic microbiota ('Ruminococcus bicirculans') reveals two chromosomes and a selective capacity to utilize plant glucans.</title>
        <authorList>
            <consortium name="NISC Comparative Sequencing Program"/>
            <person name="Wegmann U."/>
            <person name="Louis P."/>
            <person name="Goesmann A."/>
            <person name="Henrissat B."/>
            <person name="Duncan S.H."/>
            <person name="Flint H.J."/>
        </authorList>
    </citation>
    <scope>NUCLEOTIDE SEQUENCE</scope>
    <source>
        <strain evidence="1">KCTC 62575</strain>
    </source>
</reference>
<dbReference type="PROSITE" id="PS51257">
    <property type="entry name" value="PROKAR_LIPOPROTEIN"/>
    <property type="match status" value="1"/>
</dbReference>
<dbReference type="EMBL" id="JBHRSF010000030">
    <property type="protein sequence ID" value="MFC2995514.1"/>
    <property type="molecule type" value="Genomic_DNA"/>
</dbReference>
<evidence type="ECO:0000313" key="3">
    <source>
        <dbReference type="Proteomes" id="UP000240957"/>
    </source>
</evidence>
<keyword evidence="4" id="KW-1185">Reference proteome</keyword>
<proteinExistence type="predicted"/>
<dbReference type="Proteomes" id="UP001595455">
    <property type="component" value="Unassembled WGS sequence"/>
</dbReference>
<gene>
    <name evidence="1" type="ORF">ACFODO_09580</name>
    <name evidence="2" type="ORF">C9E89_010885</name>
</gene>
<protein>
    <recommendedName>
        <fullName evidence="5">Lipoprotein</fullName>
    </recommendedName>
</protein>
<accession>A0A371YPT9</accession>
<dbReference type="OrthoDB" id="6712395at2"/>
<dbReference type="Proteomes" id="UP000240957">
    <property type="component" value="Unassembled WGS sequence"/>
</dbReference>